<comment type="caution">
    <text evidence="3">The sequence shown here is derived from an EMBL/GenBank/DDBJ whole genome shotgun (WGS) entry which is preliminary data.</text>
</comment>
<dbReference type="RefSeq" id="WP_204733834.1">
    <property type="nucleotide sequence ID" value="NZ_JAVDWE010000006.1"/>
</dbReference>
<proteinExistence type="predicted"/>
<dbReference type="Gene3D" id="1.20.1600.10">
    <property type="entry name" value="Outer membrane efflux proteins (OEP)"/>
    <property type="match status" value="1"/>
</dbReference>
<evidence type="ECO:0000256" key="1">
    <source>
        <dbReference type="SAM" id="MobiDB-lite"/>
    </source>
</evidence>
<evidence type="ECO:0000256" key="2">
    <source>
        <dbReference type="SAM" id="SignalP"/>
    </source>
</evidence>
<evidence type="ECO:0000313" key="4">
    <source>
        <dbReference type="Proteomes" id="UP001265550"/>
    </source>
</evidence>
<feature type="compositionally biased region" description="Low complexity" evidence="1">
    <location>
        <begin position="446"/>
        <end position="460"/>
    </location>
</feature>
<feature type="chain" id="PRO_5046943490" description="Outer membrane protein TolC" evidence="2">
    <location>
        <begin position="33"/>
        <end position="460"/>
    </location>
</feature>
<evidence type="ECO:0000313" key="3">
    <source>
        <dbReference type="EMBL" id="MDR7094693.1"/>
    </source>
</evidence>
<reference evidence="3 4" key="1">
    <citation type="submission" date="2023-07" db="EMBL/GenBank/DDBJ databases">
        <title>Sorghum-associated microbial communities from plants grown in Nebraska, USA.</title>
        <authorList>
            <person name="Schachtman D."/>
        </authorList>
    </citation>
    <scope>NUCLEOTIDE SEQUENCE [LARGE SCALE GENOMIC DNA]</scope>
    <source>
        <strain evidence="3 4">BE240</strain>
    </source>
</reference>
<evidence type="ECO:0008006" key="5">
    <source>
        <dbReference type="Google" id="ProtNLM"/>
    </source>
</evidence>
<feature type="signal peptide" evidence="2">
    <location>
        <begin position="1"/>
        <end position="32"/>
    </location>
</feature>
<protein>
    <recommendedName>
        <fullName evidence="5">Outer membrane protein TolC</fullName>
    </recommendedName>
</protein>
<dbReference type="EMBL" id="JAVDWE010000006">
    <property type="protein sequence ID" value="MDR7094693.1"/>
    <property type="molecule type" value="Genomic_DNA"/>
</dbReference>
<gene>
    <name evidence="3" type="ORF">J2X09_002436</name>
</gene>
<organism evidence="3 4">
    <name type="scientific">Hydrogenophaga laconesensis</name>
    <dbReference type="NCBI Taxonomy" id="1805971"/>
    <lineage>
        <taxon>Bacteria</taxon>
        <taxon>Pseudomonadati</taxon>
        <taxon>Pseudomonadota</taxon>
        <taxon>Betaproteobacteria</taxon>
        <taxon>Burkholderiales</taxon>
        <taxon>Comamonadaceae</taxon>
        <taxon>Hydrogenophaga</taxon>
    </lineage>
</organism>
<sequence>MTSFRRPSPPRPPSVRAALFIACALAGPAAHAQNPAAFDAADPASPVTTPSLVLPPMGRADTPALPGDLASARAIWQRANQRVAEFPRGHADLLRQESSQASEAPATSRRDQTLNFAQALKLSLRHRPALFTHADMNPLARAQVQVAYASHVRDLQRAWIDAVVSRQRERLLDEVLEATRTGTELGRRMVVAGNWSQARQMREQLIEASAWQASVNARDASLRSREHLASLLGLWDAQAVARLGDQLPDSLPALPATPWPGHGPGAAEGEAMVVRSHPTMAQARLLAARDASALSAARRQAWDGAVDAALDAVPSDGDASTPPHIDNLSLLRDTTLARALNAEAELLQQATARRTAARQAWAALQLRHASALHAQDVVAQLQASLEQETLLRYNGMLQGTWDLLASARDRMASLDAALQARQAYWLARADWQALLSGADATTSTEAPSSSGKGSAPAAGH</sequence>
<name>A0ABU1VBV9_9BURK</name>
<accession>A0ABU1VBV9</accession>
<dbReference type="SUPFAM" id="SSF56954">
    <property type="entry name" value="Outer membrane efflux proteins (OEP)"/>
    <property type="match status" value="1"/>
</dbReference>
<feature type="region of interest" description="Disordered" evidence="1">
    <location>
        <begin position="441"/>
        <end position="460"/>
    </location>
</feature>
<keyword evidence="2" id="KW-0732">Signal</keyword>
<dbReference type="Proteomes" id="UP001265550">
    <property type="component" value="Unassembled WGS sequence"/>
</dbReference>
<keyword evidence="4" id="KW-1185">Reference proteome</keyword>